<dbReference type="PANTHER" id="PTHR35274:SF2">
    <property type="entry name" value="E6-LIKE PROTEIN"/>
    <property type="match status" value="1"/>
</dbReference>
<dbReference type="InterPro" id="IPR040290">
    <property type="entry name" value="Prot_E6-like"/>
</dbReference>
<accession>A0ABD3KLC7</accession>
<keyword evidence="4" id="KW-1185">Reference proteome</keyword>
<feature type="compositionally biased region" description="Basic and acidic residues" evidence="1">
    <location>
        <begin position="133"/>
        <end position="142"/>
    </location>
</feature>
<dbReference type="EMBL" id="JBJKBG010000005">
    <property type="protein sequence ID" value="KAL3740052.1"/>
    <property type="molecule type" value="Genomic_DNA"/>
</dbReference>
<evidence type="ECO:0000256" key="2">
    <source>
        <dbReference type="SAM" id="SignalP"/>
    </source>
</evidence>
<feature type="compositionally biased region" description="Basic and acidic residues" evidence="1">
    <location>
        <begin position="150"/>
        <end position="168"/>
    </location>
</feature>
<feature type="chain" id="PRO_5044740830" evidence="2">
    <location>
        <begin position="25"/>
        <end position="285"/>
    </location>
</feature>
<evidence type="ECO:0000313" key="4">
    <source>
        <dbReference type="Proteomes" id="UP001634007"/>
    </source>
</evidence>
<dbReference type="PANTHER" id="PTHR35274">
    <property type="entry name" value="E6-LIKE PROTEIN"/>
    <property type="match status" value="1"/>
</dbReference>
<name>A0ABD3KLC7_EUCGL</name>
<dbReference type="Proteomes" id="UP001634007">
    <property type="component" value="Unassembled WGS sequence"/>
</dbReference>
<reference evidence="3 4" key="1">
    <citation type="submission" date="2024-11" db="EMBL/GenBank/DDBJ databases">
        <title>Chromosome-level genome assembly of Eucalyptus globulus Labill. provides insights into its genome evolution.</title>
        <authorList>
            <person name="Li X."/>
        </authorList>
    </citation>
    <scope>NUCLEOTIDE SEQUENCE [LARGE SCALE GENOMIC DNA]</scope>
    <source>
        <strain evidence="3">CL2024</strain>
        <tissue evidence="3">Fresh tender leaves</tissue>
    </source>
</reference>
<evidence type="ECO:0000256" key="1">
    <source>
        <dbReference type="SAM" id="MobiDB-lite"/>
    </source>
</evidence>
<feature type="signal peptide" evidence="2">
    <location>
        <begin position="1"/>
        <end position="24"/>
    </location>
</feature>
<sequence length="285" mass="32815">MAGPNFVLGVLILGFLSVSISVEAIDVEECESFGKFTNANDDNDDKENTRVFPNKKEALTTAETLEKQEQQPTFHPQTQHGYGLYRHEEEMIKNTPATATSTSTGDHPSKTTRPDDSFYSYQNGNFENSNRYYNDRSYDRRSNNYHHHNDRSNDRRSNDYHHQREQARDTYMPEEQDFGGNTRLQDSSYTTTTTTTTTKKTSSSASFRGTTVGNNYNTGGIQIERKLKKNKEEKQKSRRGQRNEGQAFWSNSPTWELTKRTVRHVKSNCSFPSLFLFMIIIVIIL</sequence>
<feature type="compositionally biased region" description="Polar residues" evidence="1">
    <location>
        <begin position="97"/>
        <end position="106"/>
    </location>
</feature>
<dbReference type="AlphaFoldDB" id="A0ABD3KLC7"/>
<keyword evidence="2" id="KW-0732">Signal</keyword>
<protein>
    <submittedName>
        <fullName evidence="3">Uncharacterized protein</fullName>
    </submittedName>
</protein>
<feature type="compositionally biased region" description="Low complexity" evidence="1">
    <location>
        <begin position="187"/>
        <end position="220"/>
    </location>
</feature>
<evidence type="ECO:0000313" key="3">
    <source>
        <dbReference type="EMBL" id="KAL3740052.1"/>
    </source>
</evidence>
<organism evidence="3 4">
    <name type="scientific">Eucalyptus globulus</name>
    <name type="common">Tasmanian blue gum</name>
    <dbReference type="NCBI Taxonomy" id="34317"/>
    <lineage>
        <taxon>Eukaryota</taxon>
        <taxon>Viridiplantae</taxon>
        <taxon>Streptophyta</taxon>
        <taxon>Embryophyta</taxon>
        <taxon>Tracheophyta</taxon>
        <taxon>Spermatophyta</taxon>
        <taxon>Magnoliopsida</taxon>
        <taxon>eudicotyledons</taxon>
        <taxon>Gunneridae</taxon>
        <taxon>Pentapetalae</taxon>
        <taxon>rosids</taxon>
        <taxon>malvids</taxon>
        <taxon>Myrtales</taxon>
        <taxon>Myrtaceae</taxon>
        <taxon>Myrtoideae</taxon>
        <taxon>Eucalypteae</taxon>
        <taxon>Eucalyptus</taxon>
    </lineage>
</organism>
<gene>
    <name evidence="3" type="ORF">ACJRO7_021345</name>
</gene>
<feature type="region of interest" description="Disordered" evidence="1">
    <location>
        <begin position="228"/>
        <end position="247"/>
    </location>
</feature>
<proteinExistence type="predicted"/>
<feature type="region of interest" description="Disordered" evidence="1">
    <location>
        <begin position="97"/>
        <end position="221"/>
    </location>
</feature>
<comment type="caution">
    <text evidence="3">The sequence shown here is derived from an EMBL/GenBank/DDBJ whole genome shotgun (WGS) entry which is preliminary data.</text>
</comment>
<feature type="compositionally biased region" description="Basic and acidic residues" evidence="1">
    <location>
        <begin position="107"/>
        <end position="116"/>
    </location>
</feature>